<evidence type="ECO:0000256" key="5">
    <source>
        <dbReference type="ARBA" id="ARBA00023326"/>
    </source>
</evidence>
<dbReference type="SMART" id="SM00606">
    <property type="entry name" value="CBD_IV"/>
    <property type="match status" value="1"/>
</dbReference>
<dbReference type="InterPro" id="IPR005084">
    <property type="entry name" value="CBM6"/>
</dbReference>
<dbReference type="GO" id="GO:0045493">
    <property type="term" value="P:xylan catabolic process"/>
    <property type="evidence" value="ECO:0007669"/>
    <property type="project" value="UniProtKB-KW"/>
</dbReference>
<dbReference type="InterPro" id="IPR006584">
    <property type="entry name" value="Cellulose-bd_IV"/>
</dbReference>
<evidence type="ECO:0000313" key="11">
    <source>
        <dbReference type="Proteomes" id="UP000650466"/>
    </source>
</evidence>
<dbReference type="Gene3D" id="2.60.120.260">
    <property type="entry name" value="Galactose-binding domain-like"/>
    <property type="match status" value="2"/>
</dbReference>
<comment type="catalytic activity">
    <reaction evidence="6">
        <text>Endohydrolysis of (1-&gt;4)-beta-D-xylosidic linkages in xylans.</text>
        <dbReference type="EC" id="3.2.1.8"/>
    </reaction>
</comment>
<dbReference type="AlphaFoldDB" id="A0A926KZL5"/>
<feature type="signal peptide" evidence="7">
    <location>
        <begin position="1"/>
        <end position="31"/>
    </location>
</feature>
<keyword evidence="1 7" id="KW-0732">Signal</keyword>
<dbReference type="PROSITE" id="PS51760">
    <property type="entry name" value="GH10_2"/>
    <property type="match status" value="1"/>
</dbReference>
<accession>A0A926KZL5</accession>
<keyword evidence="11" id="KW-1185">Reference proteome</keyword>
<evidence type="ECO:0000259" key="9">
    <source>
        <dbReference type="PROSITE" id="PS51760"/>
    </source>
</evidence>
<dbReference type="InterPro" id="IPR001000">
    <property type="entry name" value="GH10_dom"/>
</dbReference>
<dbReference type="Pfam" id="PF02018">
    <property type="entry name" value="CBM_4_9"/>
    <property type="match status" value="1"/>
</dbReference>
<dbReference type="CDD" id="cd04084">
    <property type="entry name" value="CBM6_xylanase-like"/>
    <property type="match status" value="1"/>
</dbReference>
<evidence type="ECO:0000256" key="2">
    <source>
        <dbReference type="ARBA" id="ARBA00022737"/>
    </source>
</evidence>
<dbReference type="PROSITE" id="PS51175">
    <property type="entry name" value="CBM6"/>
    <property type="match status" value="1"/>
</dbReference>
<evidence type="ECO:0000256" key="3">
    <source>
        <dbReference type="ARBA" id="ARBA00022801"/>
    </source>
</evidence>
<gene>
    <name evidence="10" type="ORF">ICC18_33160</name>
</gene>
<dbReference type="Proteomes" id="UP000650466">
    <property type="component" value="Unassembled WGS sequence"/>
</dbReference>
<keyword evidence="4 6" id="KW-0119">Carbohydrate metabolism</keyword>
<comment type="similarity">
    <text evidence="6">Belongs to the glycosyl hydrolase 10 (cellulase F) family.</text>
</comment>
<dbReference type="EC" id="3.2.1.8" evidence="6"/>
<comment type="caution">
    <text evidence="10">The sequence shown here is derived from an EMBL/GenBank/DDBJ whole genome shotgun (WGS) entry which is preliminary data.</text>
</comment>
<dbReference type="InterPro" id="IPR003305">
    <property type="entry name" value="CenC_carb-bd"/>
</dbReference>
<reference evidence="10" key="1">
    <citation type="submission" date="2020-09" db="EMBL/GenBank/DDBJ databases">
        <title>Draft Genome Sequence of Paenibacillus sp. WST5.</title>
        <authorList>
            <person name="Bao Z."/>
        </authorList>
    </citation>
    <scope>NUCLEOTIDE SEQUENCE</scope>
    <source>
        <strain evidence="10">WST5</strain>
    </source>
</reference>
<evidence type="ECO:0000256" key="4">
    <source>
        <dbReference type="ARBA" id="ARBA00023277"/>
    </source>
</evidence>
<dbReference type="PRINTS" id="PR00134">
    <property type="entry name" value="GLHYDRLASE10"/>
</dbReference>
<evidence type="ECO:0000313" key="10">
    <source>
        <dbReference type="EMBL" id="MBD0384860.1"/>
    </source>
</evidence>
<dbReference type="GO" id="GO:0030246">
    <property type="term" value="F:carbohydrate binding"/>
    <property type="evidence" value="ECO:0007669"/>
    <property type="project" value="InterPro"/>
</dbReference>
<proteinExistence type="inferred from homology"/>
<dbReference type="EMBL" id="JACVVD010000031">
    <property type="protein sequence ID" value="MBD0384860.1"/>
    <property type="molecule type" value="Genomic_DNA"/>
</dbReference>
<keyword evidence="2" id="KW-0677">Repeat</keyword>
<dbReference type="InterPro" id="IPR017853">
    <property type="entry name" value="GH"/>
</dbReference>
<feature type="domain" description="GH10" evidence="9">
    <location>
        <begin position="45"/>
        <end position="316"/>
    </location>
</feature>
<evidence type="ECO:0000256" key="6">
    <source>
        <dbReference type="RuleBase" id="RU361174"/>
    </source>
</evidence>
<dbReference type="SUPFAM" id="SSF49785">
    <property type="entry name" value="Galactose-binding domain-like"/>
    <property type="match status" value="2"/>
</dbReference>
<dbReference type="GO" id="GO:0031176">
    <property type="term" value="F:endo-1,4-beta-xylanase activity"/>
    <property type="evidence" value="ECO:0007669"/>
    <property type="project" value="UniProtKB-EC"/>
</dbReference>
<evidence type="ECO:0000259" key="8">
    <source>
        <dbReference type="PROSITE" id="PS51175"/>
    </source>
</evidence>
<dbReference type="Pfam" id="PF00331">
    <property type="entry name" value="Glyco_hydro_10"/>
    <property type="match status" value="1"/>
</dbReference>
<keyword evidence="3 6" id="KW-0378">Hydrolase</keyword>
<protein>
    <recommendedName>
        <fullName evidence="6">Beta-xylanase</fullName>
        <ecNumber evidence="6">3.2.1.8</ecNumber>
    </recommendedName>
</protein>
<keyword evidence="6" id="KW-0326">Glycosidase</keyword>
<name>A0A926KZL5_9BACL</name>
<dbReference type="Pfam" id="PF03422">
    <property type="entry name" value="CBM_6"/>
    <property type="match status" value="1"/>
</dbReference>
<dbReference type="InterPro" id="IPR044846">
    <property type="entry name" value="GH10"/>
</dbReference>
<evidence type="ECO:0000256" key="1">
    <source>
        <dbReference type="ARBA" id="ARBA00022729"/>
    </source>
</evidence>
<sequence length="598" mass="64549">MYASKIKKFITVVLCSTMLLSMTLPTRHAKAAMANGSKFVGNIIAGSVPSNFATYWNQVTPENATKWESVEGSRGSMNWSNTDLIYNYSRTNGIPFKFHTLVWGSQEPSWIGSLSAADQKAEVTEWIQAAGQRYPNAEFVDVVNEPLHAPASYRNALGGNGTTGWDWVIWSFEQAKQAFPNSKLLINDYGIISDANAANNYVQIINILKSKGLIDGIGIQCHYFNMDTVSVSTMNQVLGILGATGLPIYVSELDMTGDDTTQLNRYKEKFPVLYESQYVKGITLWGYIEGQTWASNTHLISSSGVERPALTWLKQYLASASTPRSAFTQIEAESYNTQSGIQTESSSEGGQDVAFIENGDYVVYNNIDFGSGAASFQARVASATNGGSIEVRLDSITGTLVGTCAVAGTGGWQTWTNKTCNISGVSGIHNVYLKFTGGSGYLFNINWFQFINNLITNPGLETGNTTGWAVNGAGSLAVSTTQKHSGAYSLLSTGRTATWNGPIQNITSKVQSGNTYTCSGWVRLDNAASDSIIMTIKKVDSSGTSYTNVATGTGSNSSWAQLSGNYTLNVTGTLTELGIYFEGLNSGTNFYIDDVSVQ</sequence>
<feature type="chain" id="PRO_5037807815" description="Beta-xylanase" evidence="7">
    <location>
        <begin position="32"/>
        <end position="598"/>
    </location>
</feature>
<dbReference type="InterPro" id="IPR008979">
    <property type="entry name" value="Galactose-bd-like_sf"/>
</dbReference>
<dbReference type="SUPFAM" id="SSF51445">
    <property type="entry name" value="(Trans)glycosidases"/>
    <property type="match status" value="1"/>
</dbReference>
<dbReference type="PANTHER" id="PTHR31490:SF1">
    <property type="entry name" value="ENDO-1,4-BETA-XYLANASE 1"/>
    <property type="match status" value="1"/>
</dbReference>
<organism evidence="10 11">
    <name type="scientific">Paenibacillus sedimenti</name>
    <dbReference type="NCBI Taxonomy" id="2770274"/>
    <lineage>
        <taxon>Bacteria</taxon>
        <taxon>Bacillati</taxon>
        <taxon>Bacillota</taxon>
        <taxon>Bacilli</taxon>
        <taxon>Bacillales</taxon>
        <taxon>Paenibacillaceae</taxon>
        <taxon>Paenibacillus</taxon>
    </lineage>
</organism>
<dbReference type="PANTHER" id="PTHR31490">
    <property type="entry name" value="GLYCOSYL HYDROLASE"/>
    <property type="match status" value="1"/>
</dbReference>
<feature type="domain" description="CBM6" evidence="8">
    <location>
        <begin position="328"/>
        <end position="451"/>
    </location>
</feature>
<keyword evidence="5 6" id="KW-0624">Polysaccharide degradation</keyword>
<dbReference type="SMART" id="SM00633">
    <property type="entry name" value="Glyco_10"/>
    <property type="match status" value="1"/>
</dbReference>
<evidence type="ECO:0000256" key="7">
    <source>
        <dbReference type="SAM" id="SignalP"/>
    </source>
</evidence>
<dbReference type="Gene3D" id="3.20.20.80">
    <property type="entry name" value="Glycosidases"/>
    <property type="match status" value="1"/>
</dbReference>